<keyword evidence="2" id="KW-1185">Reference proteome</keyword>
<evidence type="ECO:0000313" key="1">
    <source>
        <dbReference type="EMBL" id="RZB86382.1"/>
    </source>
</evidence>
<organism evidence="1 2">
    <name type="scientific">Glycine soja</name>
    <name type="common">Wild soybean</name>
    <dbReference type="NCBI Taxonomy" id="3848"/>
    <lineage>
        <taxon>Eukaryota</taxon>
        <taxon>Viridiplantae</taxon>
        <taxon>Streptophyta</taxon>
        <taxon>Embryophyta</taxon>
        <taxon>Tracheophyta</taxon>
        <taxon>Spermatophyta</taxon>
        <taxon>Magnoliopsida</taxon>
        <taxon>eudicotyledons</taxon>
        <taxon>Gunneridae</taxon>
        <taxon>Pentapetalae</taxon>
        <taxon>rosids</taxon>
        <taxon>fabids</taxon>
        <taxon>Fabales</taxon>
        <taxon>Fabaceae</taxon>
        <taxon>Papilionoideae</taxon>
        <taxon>50 kb inversion clade</taxon>
        <taxon>NPAAA clade</taxon>
        <taxon>indigoferoid/millettioid clade</taxon>
        <taxon>Phaseoleae</taxon>
        <taxon>Glycine</taxon>
        <taxon>Glycine subgen. Soja</taxon>
    </lineage>
</organism>
<dbReference type="EMBL" id="QZWG01000010">
    <property type="protein sequence ID" value="RZB86382.1"/>
    <property type="molecule type" value="Genomic_DNA"/>
</dbReference>
<evidence type="ECO:0000313" key="2">
    <source>
        <dbReference type="Proteomes" id="UP000289340"/>
    </source>
</evidence>
<accession>A0A445IK10</accession>
<dbReference type="Proteomes" id="UP000289340">
    <property type="component" value="Chromosome 10"/>
</dbReference>
<dbReference type="AlphaFoldDB" id="A0A445IK10"/>
<comment type="caution">
    <text evidence="1">The sequence shown here is derived from an EMBL/GenBank/DDBJ whole genome shotgun (WGS) entry which is preliminary data.</text>
</comment>
<gene>
    <name evidence="1" type="ORF">D0Y65_026441</name>
</gene>
<name>A0A445IK10_GLYSO</name>
<proteinExistence type="predicted"/>
<reference evidence="1 2" key="1">
    <citation type="submission" date="2018-09" db="EMBL/GenBank/DDBJ databases">
        <title>A high-quality reference genome of wild soybean provides a powerful tool to mine soybean genomes.</title>
        <authorList>
            <person name="Xie M."/>
            <person name="Chung C.Y.L."/>
            <person name="Li M.-W."/>
            <person name="Wong F.-L."/>
            <person name="Chan T.-F."/>
            <person name="Lam H.-M."/>
        </authorList>
    </citation>
    <scope>NUCLEOTIDE SEQUENCE [LARGE SCALE GENOMIC DNA]</scope>
    <source>
        <strain evidence="2">cv. W05</strain>
        <tissue evidence="1">Hypocotyl of etiolated seedlings</tissue>
    </source>
</reference>
<protein>
    <submittedName>
        <fullName evidence="1">Uncharacterized protein</fullName>
    </submittedName>
</protein>
<sequence>MLQLGKSLKIEDFLLSECPGFFELFCPLLDWISLHGHFTHGSIIKPDFYEDYVSSNLTWVKQHACMSTPPV</sequence>